<accession>A0A6M4WRK9</accession>
<organism evidence="1 2">
    <name type="scientific">Streptomyces asoensis</name>
    <dbReference type="NCBI Taxonomy" id="249586"/>
    <lineage>
        <taxon>Bacteria</taxon>
        <taxon>Bacillati</taxon>
        <taxon>Actinomycetota</taxon>
        <taxon>Actinomycetes</taxon>
        <taxon>Kitasatosporales</taxon>
        <taxon>Streptomycetaceae</taxon>
        <taxon>Streptomyces</taxon>
    </lineage>
</organism>
<evidence type="ECO:0000313" key="2">
    <source>
        <dbReference type="Proteomes" id="UP000502665"/>
    </source>
</evidence>
<dbReference type="Proteomes" id="UP000502665">
    <property type="component" value="Chromosome"/>
</dbReference>
<protein>
    <submittedName>
        <fullName evidence="1">Uncharacterized protein</fullName>
    </submittedName>
</protein>
<sequence length="86" mass="9899">MTDTVLISFDGRILELFGYSDTHRIHIWQAPRLEFGRGRHPRMTIVTGSGTRHSLPYDPYRLDGLRALAERLAQNPPERAPHRPLP</sequence>
<evidence type="ECO:0000313" key="1">
    <source>
        <dbReference type="EMBL" id="QJT03190.1"/>
    </source>
</evidence>
<dbReference type="RefSeq" id="WP_171398661.1">
    <property type="nucleotide sequence ID" value="NZ_CP049838.1"/>
</dbReference>
<gene>
    <name evidence="1" type="ORF">G9272_25315</name>
</gene>
<keyword evidence="2" id="KW-1185">Reference proteome</keyword>
<name>A0A6M4WRK9_9ACTN</name>
<dbReference type="AlphaFoldDB" id="A0A6M4WRK9"/>
<reference evidence="1" key="1">
    <citation type="submission" date="2020-03" db="EMBL/GenBank/DDBJ databases">
        <title>Molecular networking-based the target discovery of potent antiproliferative macrolactams: 5/6/7/16 polycyclic ansamycins and glycosylated trienomycin from Streptomyces cacaoi subsp. asoensis.</title>
        <authorList>
            <person name="Liu L.-L."/>
        </authorList>
    </citation>
    <scope>NUCLEOTIDE SEQUENCE [LARGE SCALE GENOMIC DNA]</scope>
    <source>
        <strain evidence="1">H2S5</strain>
    </source>
</reference>
<proteinExistence type="predicted"/>
<dbReference type="EMBL" id="CP049838">
    <property type="protein sequence ID" value="QJT03190.1"/>
    <property type="molecule type" value="Genomic_DNA"/>
</dbReference>